<accession>A0A931GJ64</accession>
<feature type="region of interest" description="Disordered" evidence="5">
    <location>
        <begin position="250"/>
        <end position="289"/>
    </location>
</feature>
<comment type="caution">
    <text evidence="7">The sequence shown here is derived from an EMBL/GenBank/DDBJ whole genome shotgun (WGS) entry which is preliminary data.</text>
</comment>
<evidence type="ECO:0000256" key="1">
    <source>
        <dbReference type="ARBA" id="ARBA00005417"/>
    </source>
</evidence>
<dbReference type="SMART" id="SM00382">
    <property type="entry name" value="AAA"/>
    <property type="match status" value="1"/>
</dbReference>
<reference evidence="7" key="1">
    <citation type="submission" date="2020-11" db="EMBL/GenBank/DDBJ databases">
        <title>Sequencing the genomes of 1000 actinobacteria strains.</title>
        <authorList>
            <person name="Klenk H.-P."/>
        </authorList>
    </citation>
    <scope>NUCLEOTIDE SEQUENCE</scope>
    <source>
        <strain evidence="7">DSM 43175</strain>
    </source>
</reference>
<evidence type="ECO:0000256" key="5">
    <source>
        <dbReference type="SAM" id="MobiDB-lite"/>
    </source>
</evidence>
<dbReference type="EMBL" id="JADOUA010000001">
    <property type="protein sequence ID" value="MBG6088832.1"/>
    <property type="molecule type" value="Genomic_DNA"/>
</dbReference>
<name>A0A931GJ64_9ACTN</name>
<keyword evidence="4 7" id="KW-0067">ATP-binding</keyword>
<dbReference type="InterPro" id="IPR017871">
    <property type="entry name" value="ABC_transporter-like_CS"/>
</dbReference>
<dbReference type="Pfam" id="PF08352">
    <property type="entry name" value="oligo_HPY"/>
    <property type="match status" value="1"/>
</dbReference>
<gene>
    <name evidence="7" type="ORF">IW256_002945</name>
</gene>
<organism evidence="7 8">
    <name type="scientific">Actinomadura viridis</name>
    <dbReference type="NCBI Taxonomy" id="58110"/>
    <lineage>
        <taxon>Bacteria</taxon>
        <taxon>Bacillati</taxon>
        <taxon>Actinomycetota</taxon>
        <taxon>Actinomycetes</taxon>
        <taxon>Streptosporangiales</taxon>
        <taxon>Thermomonosporaceae</taxon>
        <taxon>Actinomadura</taxon>
    </lineage>
</organism>
<proteinExistence type="inferred from homology"/>
<dbReference type="InterPro" id="IPR013563">
    <property type="entry name" value="Oligopep_ABC_C"/>
</dbReference>
<dbReference type="Proteomes" id="UP000614047">
    <property type="component" value="Unassembled WGS sequence"/>
</dbReference>
<dbReference type="NCBIfam" id="TIGR01727">
    <property type="entry name" value="oligo_HPY"/>
    <property type="match status" value="1"/>
</dbReference>
<feature type="compositionally biased region" description="Low complexity" evidence="5">
    <location>
        <begin position="349"/>
        <end position="358"/>
    </location>
</feature>
<feature type="domain" description="ABC transporter" evidence="6">
    <location>
        <begin position="8"/>
        <end position="252"/>
    </location>
</feature>
<dbReference type="AlphaFoldDB" id="A0A931GJ64"/>
<feature type="compositionally biased region" description="Basic and acidic residues" evidence="5">
    <location>
        <begin position="322"/>
        <end position="340"/>
    </location>
</feature>
<evidence type="ECO:0000313" key="8">
    <source>
        <dbReference type="Proteomes" id="UP000614047"/>
    </source>
</evidence>
<dbReference type="FunFam" id="3.40.50.300:FF:000016">
    <property type="entry name" value="Oligopeptide ABC transporter ATP-binding component"/>
    <property type="match status" value="1"/>
</dbReference>
<dbReference type="PANTHER" id="PTHR43776">
    <property type="entry name" value="TRANSPORT ATP-BINDING PROTEIN"/>
    <property type="match status" value="1"/>
</dbReference>
<dbReference type="Gene3D" id="3.40.50.300">
    <property type="entry name" value="P-loop containing nucleotide triphosphate hydrolases"/>
    <property type="match status" value="1"/>
</dbReference>
<keyword evidence="2" id="KW-0813">Transport</keyword>
<evidence type="ECO:0000256" key="2">
    <source>
        <dbReference type="ARBA" id="ARBA00022448"/>
    </source>
</evidence>
<dbReference type="InterPro" id="IPR027417">
    <property type="entry name" value="P-loop_NTPase"/>
</dbReference>
<dbReference type="PROSITE" id="PS00211">
    <property type="entry name" value="ABC_TRANSPORTER_1"/>
    <property type="match status" value="1"/>
</dbReference>
<evidence type="ECO:0000256" key="3">
    <source>
        <dbReference type="ARBA" id="ARBA00022741"/>
    </source>
</evidence>
<dbReference type="GO" id="GO:0016887">
    <property type="term" value="F:ATP hydrolysis activity"/>
    <property type="evidence" value="ECO:0007669"/>
    <property type="project" value="InterPro"/>
</dbReference>
<dbReference type="RefSeq" id="WP_197011509.1">
    <property type="nucleotide sequence ID" value="NZ_BAABES010000005.1"/>
</dbReference>
<evidence type="ECO:0000259" key="6">
    <source>
        <dbReference type="PROSITE" id="PS50893"/>
    </source>
</evidence>
<keyword evidence="8" id="KW-1185">Reference proteome</keyword>
<keyword evidence="3" id="KW-0547">Nucleotide-binding</keyword>
<dbReference type="InterPro" id="IPR050319">
    <property type="entry name" value="ABC_transp_ATP-bind"/>
</dbReference>
<dbReference type="GO" id="GO:0015833">
    <property type="term" value="P:peptide transport"/>
    <property type="evidence" value="ECO:0007669"/>
    <property type="project" value="InterPro"/>
</dbReference>
<dbReference type="PROSITE" id="PS50893">
    <property type="entry name" value="ABC_TRANSPORTER_2"/>
    <property type="match status" value="1"/>
</dbReference>
<dbReference type="PANTHER" id="PTHR43776:SF7">
    <property type="entry name" value="D,D-DIPEPTIDE TRANSPORT ATP-BINDING PROTEIN DDPF-RELATED"/>
    <property type="match status" value="1"/>
</dbReference>
<dbReference type="SUPFAM" id="SSF52540">
    <property type="entry name" value="P-loop containing nucleoside triphosphate hydrolases"/>
    <property type="match status" value="1"/>
</dbReference>
<evidence type="ECO:0000256" key="4">
    <source>
        <dbReference type="ARBA" id="ARBA00022840"/>
    </source>
</evidence>
<dbReference type="GO" id="GO:0055085">
    <property type="term" value="P:transmembrane transport"/>
    <property type="evidence" value="ECO:0007669"/>
    <property type="project" value="UniProtKB-ARBA"/>
</dbReference>
<protein>
    <submittedName>
        <fullName evidence="7">Oligopeptide/dipeptide ABC transporter ATP-binding protein</fullName>
    </submittedName>
</protein>
<evidence type="ECO:0000313" key="7">
    <source>
        <dbReference type="EMBL" id="MBG6088832.1"/>
    </source>
</evidence>
<dbReference type="InterPro" id="IPR003593">
    <property type="entry name" value="AAA+_ATPase"/>
</dbReference>
<dbReference type="InterPro" id="IPR003439">
    <property type="entry name" value="ABC_transporter-like_ATP-bd"/>
</dbReference>
<dbReference type="Pfam" id="PF00005">
    <property type="entry name" value="ABC_tran"/>
    <property type="match status" value="1"/>
</dbReference>
<sequence>MSDREPLLEVRDVSVDYGRGRGTVRALDRVGFDVGRGETVALVGESGSGKSTVARAILGLTPLAAGSVRFDGREIAGLRFKERRRLYRDVQIVFQDPYGSLNPARTIGRTLAEPLEAFTRGGDRKMIAARVAEMLERVHLPADAADRLPREFSGGQRQRIAIARALMPSPRLVICDEAVSALDLSMQAQIINLLRELQASSGLSYLFISHDLEVVRQMSDRVVVLYRGSVMESGPAREIAEAPGHPYTHALHQAAPIPDPRRQRLRRQAAAEARTPALEPIAGSEGTGCPFAPRCPHAVERCTAEPPEPRSNGTVGSVACHRFPEWRQERSPERHQERSSTEPADDAARPAPARKGTC</sequence>
<dbReference type="CDD" id="cd03257">
    <property type="entry name" value="ABC_NikE_OppD_transporters"/>
    <property type="match status" value="1"/>
</dbReference>
<comment type="similarity">
    <text evidence="1">Belongs to the ABC transporter superfamily.</text>
</comment>
<dbReference type="GO" id="GO:0005524">
    <property type="term" value="F:ATP binding"/>
    <property type="evidence" value="ECO:0007669"/>
    <property type="project" value="UniProtKB-KW"/>
</dbReference>
<feature type="region of interest" description="Disordered" evidence="5">
    <location>
        <begin position="304"/>
        <end position="358"/>
    </location>
</feature>